<evidence type="ECO:0000256" key="1">
    <source>
        <dbReference type="SAM" id="SignalP"/>
    </source>
</evidence>
<proteinExistence type="predicted"/>
<accession>A0A9P6HMP5</accession>
<dbReference type="EMBL" id="WIUZ02000002">
    <property type="protein sequence ID" value="KAF9790649.1"/>
    <property type="molecule type" value="Genomic_DNA"/>
</dbReference>
<feature type="chain" id="PRO_5040418250" description="Secreted protein" evidence="1">
    <location>
        <begin position="28"/>
        <end position="88"/>
    </location>
</feature>
<evidence type="ECO:0000313" key="3">
    <source>
        <dbReference type="Proteomes" id="UP000736335"/>
    </source>
</evidence>
<organism evidence="2 3">
    <name type="scientific">Thelephora terrestris</name>
    <dbReference type="NCBI Taxonomy" id="56493"/>
    <lineage>
        <taxon>Eukaryota</taxon>
        <taxon>Fungi</taxon>
        <taxon>Dikarya</taxon>
        <taxon>Basidiomycota</taxon>
        <taxon>Agaricomycotina</taxon>
        <taxon>Agaricomycetes</taxon>
        <taxon>Thelephorales</taxon>
        <taxon>Thelephoraceae</taxon>
        <taxon>Thelephora</taxon>
    </lineage>
</organism>
<sequence length="88" mass="9701">MYSACSPMAYSLVLLLPSMFKLTSVSTTQDSPLHSANISIQAPLIGRHITSLSSFPLLVSWRHFTPSHPERDRRTACIDGVAVQCSRL</sequence>
<reference evidence="2" key="1">
    <citation type="journal article" date="2020" name="Nat. Commun.">
        <title>Large-scale genome sequencing of mycorrhizal fungi provides insights into the early evolution of symbiotic traits.</title>
        <authorList>
            <person name="Miyauchi S."/>
            <person name="Kiss E."/>
            <person name="Kuo A."/>
            <person name="Drula E."/>
            <person name="Kohler A."/>
            <person name="Sanchez-Garcia M."/>
            <person name="Morin E."/>
            <person name="Andreopoulos B."/>
            <person name="Barry K.W."/>
            <person name="Bonito G."/>
            <person name="Buee M."/>
            <person name="Carver A."/>
            <person name="Chen C."/>
            <person name="Cichocki N."/>
            <person name="Clum A."/>
            <person name="Culley D."/>
            <person name="Crous P.W."/>
            <person name="Fauchery L."/>
            <person name="Girlanda M."/>
            <person name="Hayes R.D."/>
            <person name="Keri Z."/>
            <person name="LaButti K."/>
            <person name="Lipzen A."/>
            <person name="Lombard V."/>
            <person name="Magnuson J."/>
            <person name="Maillard F."/>
            <person name="Murat C."/>
            <person name="Nolan M."/>
            <person name="Ohm R.A."/>
            <person name="Pangilinan J."/>
            <person name="Pereira M.F."/>
            <person name="Perotto S."/>
            <person name="Peter M."/>
            <person name="Pfister S."/>
            <person name="Riley R."/>
            <person name="Sitrit Y."/>
            <person name="Stielow J.B."/>
            <person name="Szollosi G."/>
            <person name="Zifcakova L."/>
            <person name="Stursova M."/>
            <person name="Spatafora J.W."/>
            <person name="Tedersoo L."/>
            <person name="Vaario L.M."/>
            <person name="Yamada A."/>
            <person name="Yan M."/>
            <person name="Wang P."/>
            <person name="Xu J."/>
            <person name="Bruns T."/>
            <person name="Baldrian P."/>
            <person name="Vilgalys R."/>
            <person name="Dunand C."/>
            <person name="Henrissat B."/>
            <person name="Grigoriev I.V."/>
            <person name="Hibbett D."/>
            <person name="Nagy L.G."/>
            <person name="Martin F.M."/>
        </authorList>
    </citation>
    <scope>NUCLEOTIDE SEQUENCE</scope>
    <source>
        <strain evidence="2">UH-Tt-Lm1</strain>
    </source>
</reference>
<dbReference type="AlphaFoldDB" id="A0A9P6HMP5"/>
<comment type="caution">
    <text evidence="2">The sequence shown here is derived from an EMBL/GenBank/DDBJ whole genome shotgun (WGS) entry which is preliminary data.</text>
</comment>
<evidence type="ECO:0008006" key="4">
    <source>
        <dbReference type="Google" id="ProtNLM"/>
    </source>
</evidence>
<protein>
    <recommendedName>
        <fullName evidence="4">Secreted protein</fullName>
    </recommendedName>
</protein>
<keyword evidence="1" id="KW-0732">Signal</keyword>
<keyword evidence="3" id="KW-1185">Reference proteome</keyword>
<dbReference type="Proteomes" id="UP000736335">
    <property type="component" value="Unassembled WGS sequence"/>
</dbReference>
<feature type="signal peptide" evidence="1">
    <location>
        <begin position="1"/>
        <end position="27"/>
    </location>
</feature>
<reference evidence="2" key="2">
    <citation type="submission" date="2020-11" db="EMBL/GenBank/DDBJ databases">
        <authorList>
            <consortium name="DOE Joint Genome Institute"/>
            <person name="Kuo A."/>
            <person name="Miyauchi S."/>
            <person name="Kiss E."/>
            <person name="Drula E."/>
            <person name="Kohler A."/>
            <person name="Sanchez-Garcia M."/>
            <person name="Andreopoulos B."/>
            <person name="Barry K.W."/>
            <person name="Bonito G."/>
            <person name="Buee M."/>
            <person name="Carver A."/>
            <person name="Chen C."/>
            <person name="Cichocki N."/>
            <person name="Clum A."/>
            <person name="Culley D."/>
            <person name="Crous P.W."/>
            <person name="Fauchery L."/>
            <person name="Girlanda M."/>
            <person name="Hayes R."/>
            <person name="Keri Z."/>
            <person name="Labutti K."/>
            <person name="Lipzen A."/>
            <person name="Lombard V."/>
            <person name="Magnuson J."/>
            <person name="Maillard F."/>
            <person name="Morin E."/>
            <person name="Murat C."/>
            <person name="Nolan M."/>
            <person name="Ohm R."/>
            <person name="Pangilinan J."/>
            <person name="Pereira M."/>
            <person name="Perotto S."/>
            <person name="Peter M."/>
            <person name="Riley R."/>
            <person name="Sitrit Y."/>
            <person name="Stielow B."/>
            <person name="Szollosi G."/>
            <person name="Zifcakova L."/>
            <person name="Stursova M."/>
            <person name="Spatafora J.W."/>
            <person name="Tedersoo L."/>
            <person name="Vaario L.-M."/>
            <person name="Yamada A."/>
            <person name="Yan M."/>
            <person name="Wang P."/>
            <person name="Xu J."/>
            <person name="Bruns T."/>
            <person name="Baldrian P."/>
            <person name="Vilgalys R."/>
            <person name="Henrissat B."/>
            <person name="Grigoriev I.V."/>
            <person name="Hibbett D."/>
            <person name="Nagy L.G."/>
            <person name="Martin F.M."/>
        </authorList>
    </citation>
    <scope>NUCLEOTIDE SEQUENCE</scope>
    <source>
        <strain evidence="2">UH-Tt-Lm1</strain>
    </source>
</reference>
<gene>
    <name evidence="2" type="ORF">BJ322DRAFT_404706</name>
</gene>
<name>A0A9P6HMP5_9AGAM</name>
<evidence type="ECO:0000313" key="2">
    <source>
        <dbReference type="EMBL" id="KAF9790649.1"/>
    </source>
</evidence>